<sequence>MLVAREKKKSNIAEYVLYMWQVEDMLRALNLDMGMVDKYVVSQFSADEATRHEIHDWYDNIIAIMKQERVEKQGHIQALKNTVDELTELHFFLLHTAHDFRYQQLVTMAAGNLVEFRQRSGAGNEISDVELALNGLYGNLLLRLQKKEVHPETAAAMESFSKMMAYLAARYKQREEEENAALDNM</sequence>
<reference evidence="1" key="1">
    <citation type="journal article" date="2021" name="PeerJ">
        <title>Extensive microbial diversity within the chicken gut microbiome revealed by metagenomics and culture.</title>
        <authorList>
            <person name="Gilroy R."/>
            <person name="Ravi A."/>
            <person name="Getino M."/>
            <person name="Pursley I."/>
            <person name="Horton D.L."/>
            <person name="Alikhan N.F."/>
            <person name="Baker D."/>
            <person name="Gharbi K."/>
            <person name="Hall N."/>
            <person name="Watson M."/>
            <person name="Adriaenssens E.M."/>
            <person name="Foster-Nyarko E."/>
            <person name="Jarju S."/>
            <person name="Secka A."/>
            <person name="Antonio M."/>
            <person name="Oren A."/>
            <person name="Chaudhuri R.R."/>
            <person name="La Ragione R."/>
            <person name="Hildebrand F."/>
            <person name="Pallen M.J."/>
        </authorList>
    </citation>
    <scope>NUCLEOTIDE SEQUENCE</scope>
    <source>
        <strain evidence="1">23274</strain>
    </source>
</reference>
<name>A0A9D1UYQ7_9BACT</name>
<dbReference type="AlphaFoldDB" id="A0A9D1UYQ7"/>
<evidence type="ECO:0000313" key="1">
    <source>
        <dbReference type="EMBL" id="HIX02960.1"/>
    </source>
</evidence>
<dbReference type="InterPro" id="IPR032574">
    <property type="entry name" value="DUF4924"/>
</dbReference>
<reference evidence="1" key="2">
    <citation type="submission" date="2021-04" db="EMBL/GenBank/DDBJ databases">
        <authorList>
            <person name="Gilroy R."/>
        </authorList>
    </citation>
    <scope>NUCLEOTIDE SEQUENCE</scope>
    <source>
        <strain evidence="1">23274</strain>
    </source>
</reference>
<accession>A0A9D1UYQ7</accession>
<dbReference type="Proteomes" id="UP000824202">
    <property type="component" value="Unassembled WGS sequence"/>
</dbReference>
<gene>
    <name evidence="1" type="ORF">H9863_02435</name>
</gene>
<evidence type="ECO:0000313" key="2">
    <source>
        <dbReference type="Proteomes" id="UP000824202"/>
    </source>
</evidence>
<protein>
    <submittedName>
        <fullName evidence="1">DUF4924 family protein</fullName>
    </submittedName>
</protein>
<dbReference type="Pfam" id="PF16271">
    <property type="entry name" value="DUF4924"/>
    <property type="match status" value="1"/>
</dbReference>
<proteinExistence type="predicted"/>
<dbReference type="EMBL" id="DXFT01000048">
    <property type="protein sequence ID" value="HIX02960.1"/>
    <property type="molecule type" value="Genomic_DNA"/>
</dbReference>
<organism evidence="1 2">
    <name type="scientific">Candidatus Odoribacter faecigallinarum</name>
    <dbReference type="NCBI Taxonomy" id="2838706"/>
    <lineage>
        <taxon>Bacteria</taxon>
        <taxon>Pseudomonadati</taxon>
        <taxon>Bacteroidota</taxon>
        <taxon>Bacteroidia</taxon>
        <taxon>Bacteroidales</taxon>
        <taxon>Odoribacteraceae</taxon>
        <taxon>Odoribacter</taxon>
    </lineage>
</organism>
<comment type="caution">
    <text evidence="1">The sequence shown here is derived from an EMBL/GenBank/DDBJ whole genome shotgun (WGS) entry which is preliminary data.</text>
</comment>